<comment type="caution">
    <text evidence="2">The sequence shown here is derived from an EMBL/GenBank/DDBJ whole genome shotgun (WGS) entry which is preliminary data.</text>
</comment>
<evidence type="ECO:0000313" key="2">
    <source>
        <dbReference type="EMBL" id="EWC58122.1"/>
    </source>
</evidence>
<dbReference type="Gene3D" id="3.60.40.10">
    <property type="entry name" value="PPM-type phosphatase domain"/>
    <property type="match status" value="1"/>
</dbReference>
<keyword evidence="3" id="KW-1185">Reference proteome</keyword>
<dbReference type="SMART" id="SM00332">
    <property type="entry name" value="PP2Cc"/>
    <property type="match status" value="1"/>
</dbReference>
<dbReference type="Proteomes" id="UP000019277">
    <property type="component" value="Unassembled WGS sequence"/>
</dbReference>
<keyword evidence="2" id="KW-0723">Serine/threonine-protein kinase</keyword>
<sequence length="250" mass="25371">MLSSTIARTAGSRGERTVNADAVASFPDPRTGRVRYALADGVGDDPGAARAARVAAAAAVRSGLGAVEAVLAAQAEVREAGSGDCVLVVAVPDADGYDIAWVGDARAYAWTAGGLRALTTDHTLAQYFRDHGTPVTPRMEHLVTTSVRTVEPHRVGTARVGEPASLLLTSDGVHKALGDAVMARVLRYSTDAAAALVEAATAAGTSDNATALVVHCAGRPTTTLPDRAPDLSTAALPVATVPVATVPMAA</sequence>
<dbReference type="STRING" id="909613.UO65_6605"/>
<dbReference type="AlphaFoldDB" id="W7IN01"/>
<keyword evidence="2" id="KW-0808">Transferase</keyword>
<protein>
    <submittedName>
        <fullName evidence="2">Serine/threonine protein kinase</fullName>
    </submittedName>
</protein>
<feature type="domain" description="PPM-type phosphatase" evidence="1">
    <location>
        <begin position="6"/>
        <end position="216"/>
    </location>
</feature>
<dbReference type="eggNOG" id="COG0631">
    <property type="taxonomic scope" value="Bacteria"/>
</dbReference>
<dbReference type="InterPro" id="IPR036457">
    <property type="entry name" value="PPM-type-like_dom_sf"/>
</dbReference>
<proteinExistence type="predicted"/>
<evidence type="ECO:0000313" key="3">
    <source>
        <dbReference type="Proteomes" id="UP000019277"/>
    </source>
</evidence>
<reference evidence="2 3" key="1">
    <citation type="journal article" date="2014" name="Genome Announc.">
        <title>Draft Genome Sequence of the Antitrypanosomally Active Sponge-Associated Bacterium Actinokineospora sp. Strain EG49.</title>
        <authorList>
            <person name="Harjes J."/>
            <person name="Ryu T."/>
            <person name="Abdelmohsen U.R."/>
            <person name="Moitinho-Silva L."/>
            <person name="Horn H."/>
            <person name="Ravasi T."/>
            <person name="Hentschel U."/>
        </authorList>
    </citation>
    <scope>NUCLEOTIDE SEQUENCE [LARGE SCALE GENOMIC DNA]</scope>
    <source>
        <strain evidence="2 3">EG49</strain>
    </source>
</reference>
<dbReference type="GO" id="GO:0004674">
    <property type="term" value="F:protein serine/threonine kinase activity"/>
    <property type="evidence" value="ECO:0007669"/>
    <property type="project" value="UniProtKB-KW"/>
</dbReference>
<evidence type="ECO:0000259" key="1">
    <source>
        <dbReference type="PROSITE" id="PS51746"/>
    </source>
</evidence>
<dbReference type="InterPro" id="IPR001932">
    <property type="entry name" value="PPM-type_phosphatase-like_dom"/>
</dbReference>
<dbReference type="SUPFAM" id="SSF81606">
    <property type="entry name" value="PP2C-like"/>
    <property type="match status" value="1"/>
</dbReference>
<accession>W7IN01</accession>
<dbReference type="RefSeq" id="WP_052022108.1">
    <property type="nucleotide sequence ID" value="NZ_AYXG01000258.1"/>
</dbReference>
<organism evidence="2 3">
    <name type="scientific">Actinokineospora spheciospongiae</name>
    <dbReference type="NCBI Taxonomy" id="909613"/>
    <lineage>
        <taxon>Bacteria</taxon>
        <taxon>Bacillati</taxon>
        <taxon>Actinomycetota</taxon>
        <taxon>Actinomycetes</taxon>
        <taxon>Pseudonocardiales</taxon>
        <taxon>Pseudonocardiaceae</taxon>
        <taxon>Actinokineospora</taxon>
    </lineage>
</organism>
<dbReference type="EMBL" id="AYXG01000258">
    <property type="protein sequence ID" value="EWC58122.1"/>
    <property type="molecule type" value="Genomic_DNA"/>
</dbReference>
<name>W7IN01_9PSEU</name>
<dbReference type="PROSITE" id="PS51746">
    <property type="entry name" value="PPM_2"/>
    <property type="match status" value="1"/>
</dbReference>
<gene>
    <name evidence="2" type="ORF">UO65_6605</name>
</gene>
<keyword evidence="2" id="KW-0418">Kinase</keyword>